<name>A0A3P3YHG4_PLABS</name>
<protein>
    <submittedName>
        <fullName evidence="1">Uncharacterized protein</fullName>
    </submittedName>
</protein>
<keyword evidence="1" id="KW-0496">Mitochondrion</keyword>
<evidence type="ECO:0000313" key="2">
    <source>
        <dbReference type="Proteomes" id="UP000290189"/>
    </source>
</evidence>
<organism evidence="1 2">
    <name type="scientific">Plasmodiophora brassicae</name>
    <name type="common">Clubroot disease agent</name>
    <dbReference type="NCBI Taxonomy" id="37360"/>
    <lineage>
        <taxon>Eukaryota</taxon>
        <taxon>Sar</taxon>
        <taxon>Rhizaria</taxon>
        <taxon>Endomyxa</taxon>
        <taxon>Phytomyxea</taxon>
        <taxon>Plasmodiophorida</taxon>
        <taxon>Plasmodiophoridae</taxon>
        <taxon>Plasmodiophora</taxon>
    </lineage>
</organism>
<dbReference type="AlphaFoldDB" id="A0A3P3YHG4"/>
<accession>A0A3P3YHG4</accession>
<sequence length="144" mass="16520">MNRWQQRSAVIVRSPVAPLDSSRETWWYSGGGLPTVALRHALGGPETKLPRRNAVKRVVPPNPRYKGLQMAINGHHAVDETVFYRMHRVIREMQTKWEREKRTATLTAWLTAHTGIRSIGQINYMRQQMLDELAKALHGRNSAV</sequence>
<proteinExistence type="predicted"/>
<evidence type="ECO:0000313" key="1">
    <source>
        <dbReference type="EMBL" id="SPQ99360.1"/>
    </source>
</evidence>
<dbReference type="EMBL" id="OVEO01000011">
    <property type="protein sequence ID" value="SPQ99360.1"/>
    <property type="molecule type" value="Genomic_DNA"/>
</dbReference>
<gene>
    <name evidence="1" type="ORF">PLBR_LOCUS6575</name>
</gene>
<dbReference type="Proteomes" id="UP000290189">
    <property type="component" value="Unassembled WGS sequence"/>
</dbReference>
<geneLocation type="mitochondrion" evidence="1"/>
<reference evidence="1 2" key="1">
    <citation type="submission" date="2018-03" db="EMBL/GenBank/DDBJ databases">
        <authorList>
            <person name="Fogelqvist J."/>
        </authorList>
    </citation>
    <scope>NUCLEOTIDE SEQUENCE [LARGE SCALE GENOMIC DNA]</scope>
</reference>